<evidence type="ECO:0000256" key="2">
    <source>
        <dbReference type="ARBA" id="ARBA00024764"/>
    </source>
</evidence>
<protein>
    <recommendedName>
        <fullName evidence="3">UPF0122 protein J40TS1_01610</fullName>
    </recommendedName>
</protein>
<dbReference type="InterPro" id="IPR013324">
    <property type="entry name" value="RNA_pol_sigma_r3/r4-like"/>
</dbReference>
<comment type="caution">
    <text evidence="5">The sequence shown here is derived from an EMBL/GenBank/DDBJ whole genome shotgun (WGS) entry which is preliminary data.</text>
</comment>
<evidence type="ECO:0000313" key="6">
    <source>
        <dbReference type="Proteomes" id="UP000683139"/>
    </source>
</evidence>
<evidence type="ECO:0000256" key="3">
    <source>
        <dbReference type="HAMAP-Rule" id="MF_00245"/>
    </source>
</evidence>
<dbReference type="Proteomes" id="UP000683139">
    <property type="component" value="Unassembled WGS sequence"/>
</dbReference>
<accession>A0A919YM06</accession>
<evidence type="ECO:0000256" key="4">
    <source>
        <dbReference type="SAM" id="Coils"/>
    </source>
</evidence>
<dbReference type="InterPro" id="IPR054831">
    <property type="entry name" value="UPF0122_fam_protein"/>
</dbReference>
<dbReference type="HAMAP" id="MF_00245">
    <property type="entry name" value="UPF0122"/>
    <property type="match status" value="1"/>
</dbReference>
<gene>
    <name evidence="5" type="ORF">J40TS1_01610</name>
</gene>
<dbReference type="SUPFAM" id="SSF88659">
    <property type="entry name" value="Sigma3 and sigma4 domains of RNA polymerase sigma factors"/>
    <property type="match status" value="1"/>
</dbReference>
<dbReference type="InterPro" id="IPR007394">
    <property type="entry name" value="UPF0122"/>
</dbReference>
<feature type="coiled-coil region" evidence="4">
    <location>
        <begin position="55"/>
        <end position="119"/>
    </location>
</feature>
<dbReference type="AlphaFoldDB" id="A0A919YM06"/>
<dbReference type="PANTHER" id="PTHR40083">
    <property type="entry name" value="UPF0122 PROTEIN CBO2450/CLC_2298"/>
    <property type="match status" value="1"/>
</dbReference>
<reference evidence="5" key="1">
    <citation type="submission" date="2021-03" db="EMBL/GenBank/DDBJ databases">
        <title>Antimicrobial resistance genes in bacteria isolated from Japanese honey, and their potential for conferring macrolide and lincosamide resistance in the American foulbrood pathogen Paenibacillus larvae.</title>
        <authorList>
            <person name="Okamoto M."/>
            <person name="Kumagai M."/>
            <person name="Kanamori H."/>
            <person name="Takamatsu D."/>
        </authorList>
    </citation>
    <scope>NUCLEOTIDE SEQUENCE</scope>
    <source>
        <strain evidence="5">J40TS1</strain>
    </source>
</reference>
<keyword evidence="4" id="KW-0175">Coiled coil</keyword>
<organism evidence="5 6">
    <name type="scientific">Paenibacillus montaniterrae</name>
    <dbReference type="NCBI Taxonomy" id="429341"/>
    <lineage>
        <taxon>Bacteria</taxon>
        <taxon>Bacillati</taxon>
        <taxon>Bacillota</taxon>
        <taxon>Bacilli</taxon>
        <taxon>Bacillales</taxon>
        <taxon>Paenibacillaceae</taxon>
        <taxon>Paenibacillus</taxon>
    </lineage>
</organism>
<keyword evidence="6" id="KW-1185">Reference proteome</keyword>
<evidence type="ECO:0000313" key="5">
    <source>
        <dbReference type="EMBL" id="GIP14519.1"/>
    </source>
</evidence>
<name>A0A919YM06_9BACL</name>
<dbReference type="InterPro" id="IPR036388">
    <property type="entry name" value="WH-like_DNA-bd_sf"/>
</dbReference>
<dbReference type="Gene3D" id="1.10.10.10">
    <property type="entry name" value="Winged helix-like DNA-binding domain superfamily/Winged helix DNA-binding domain"/>
    <property type="match status" value="1"/>
</dbReference>
<dbReference type="Pfam" id="PF04297">
    <property type="entry name" value="UPF0122"/>
    <property type="match status" value="1"/>
</dbReference>
<comment type="function">
    <text evidence="2 3">Might take part in the signal recognition particle (SRP) pathway. This is inferred from the conservation of its genetic proximity to ftsY/ffh. May be a regulatory protein.</text>
</comment>
<dbReference type="PANTHER" id="PTHR40083:SF1">
    <property type="entry name" value="UPF0122 PROTEIN YLXM"/>
    <property type="match status" value="1"/>
</dbReference>
<sequence length="133" mass="15496">MDRMEPDALTKTTRINMLLDFYEELLTEKQRTILTFYYRDDFSLGEIASEFGISRQAVYDNIKRAQQALEMYEAKLELLARHEQTLALTEQLEASLNTLKLETNQRQELQEIVEKLRSIDIMAGMEAIKDGSI</sequence>
<evidence type="ECO:0000256" key="1">
    <source>
        <dbReference type="ARBA" id="ARBA00008720"/>
    </source>
</evidence>
<dbReference type="RefSeq" id="WP_246563015.1">
    <property type="nucleotide sequence ID" value="NZ_BOSE01000001.1"/>
</dbReference>
<comment type="similarity">
    <text evidence="1 3">Belongs to the UPF0122 family.</text>
</comment>
<dbReference type="EMBL" id="BOSE01000001">
    <property type="protein sequence ID" value="GIP14519.1"/>
    <property type="molecule type" value="Genomic_DNA"/>
</dbReference>
<proteinExistence type="inferred from homology"/>
<dbReference type="NCBIfam" id="NF045758">
    <property type="entry name" value="YlxM"/>
    <property type="match status" value="1"/>
</dbReference>